<dbReference type="AlphaFoldDB" id="A0A1M4N1Y2"/>
<evidence type="ECO:0000259" key="9">
    <source>
        <dbReference type="PROSITE" id="PS50929"/>
    </source>
</evidence>
<organism evidence="10 11">
    <name type="scientific">Donghicola eburneus</name>
    <dbReference type="NCBI Taxonomy" id="393278"/>
    <lineage>
        <taxon>Bacteria</taxon>
        <taxon>Pseudomonadati</taxon>
        <taxon>Pseudomonadota</taxon>
        <taxon>Alphaproteobacteria</taxon>
        <taxon>Rhodobacterales</taxon>
        <taxon>Roseobacteraceae</taxon>
        <taxon>Donghicola</taxon>
    </lineage>
</organism>
<name>A0A1M4N1Y2_9RHOB</name>
<feature type="domain" description="ABC transporter" evidence="8">
    <location>
        <begin position="337"/>
        <end position="544"/>
    </location>
</feature>
<reference evidence="11" key="1">
    <citation type="submission" date="2016-09" db="EMBL/GenBank/DDBJ databases">
        <authorList>
            <person name="Wibberg D."/>
        </authorList>
    </citation>
    <scope>NUCLEOTIDE SEQUENCE [LARGE SCALE GENOMIC DNA]</scope>
</reference>
<dbReference type="Gene3D" id="1.20.1560.10">
    <property type="entry name" value="ABC transporter type 1, transmembrane domain"/>
    <property type="match status" value="1"/>
</dbReference>
<dbReference type="PANTHER" id="PTHR24221:SF653">
    <property type="entry name" value="TRANSPORT ATP-BINDING PROTEIN CYDC"/>
    <property type="match status" value="1"/>
</dbReference>
<dbReference type="GO" id="GO:0016887">
    <property type="term" value="F:ATP hydrolysis activity"/>
    <property type="evidence" value="ECO:0007669"/>
    <property type="project" value="InterPro"/>
</dbReference>
<evidence type="ECO:0000256" key="6">
    <source>
        <dbReference type="ARBA" id="ARBA00023136"/>
    </source>
</evidence>
<keyword evidence="2 7" id="KW-0812">Transmembrane</keyword>
<dbReference type="SUPFAM" id="SSF90123">
    <property type="entry name" value="ABC transporter transmembrane region"/>
    <property type="match status" value="1"/>
</dbReference>
<dbReference type="InterPro" id="IPR036640">
    <property type="entry name" value="ABC1_TM_sf"/>
</dbReference>
<dbReference type="Proteomes" id="UP000184085">
    <property type="component" value="Unassembled WGS sequence"/>
</dbReference>
<keyword evidence="6 7" id="KW-0472">Membrane</keyword>
<dbReference type="GO" id="GO:0140359">
    <property type="term" value="F:ABC-type transporter activity"/>
    <property type="evidence" value="ECO:0007669"/>
    <property type="project" value="InterPro"/>
</dbReference>
<feature type="transmembrane region" description="Helical" evidence="7">
    <location>
        <begin position="250"/>
        <end position="270"/>
    </location>
</feature>
<keyword evidence="11" id="KW-1185">Reference proteome</keyword>
<dbReference type="SMART" id="SM00382">
    <property type="entry name" value="AAA"/>
    <property type="match status" value="1"/>
</dbReference>
<dbReference type="InterPro" id="IPR017871">
    <property type="entry name" value="ABC_transporter-like_CS"/>
</dbReference>
<dbReference type="InterPro" id="IPR039421">
    <property type="entry name" value="Type_1_exporter"/>
</dbReference>
<evidence type="ECO:0000259" key="8">
    <source>
        <dbReference type="PROSITE" id="PS50893"/>
    </source>
</evidence>
<dbReference type="RefSeq" id="WP_072706679.1">
    <property type="nucleotide sequence ID" value="NZ_FMJB01000050.1"/>
</dbReference>
<accession>A0A1M4N1Y2</accession>
<dbReference type="InterPro" id="IPR011527">
    <property type="entry name" value="ABC1_TM_dom"/>
</dbReference>
<evidence type="ECO:0000256" key="4">
    <source>
        <dbReference type="ARBA" id="ARBA00022840"/>
    </source>
</evidence>
<comment type="subcellular location">
    <subcellularLocation>
        <location evidence="1">Cell membrane</location>
        <topology evidence="1">Multi-pass membrane protein</topology>
    </subcellularLocation>
</comment>
<evidence type="ECO:0000313" key="11">
    <source>
        <dbReference type="Proteomes" id="UP000184085"/>
    </source>
</evidence>
<sequence length="544" mass="57123">MTAMKRVLILCLRSAKGAMWRGGALTVLVLLAGVGLLSLSGWFIAAAAAAGLAGAGLTFDVFKPSAGVRALALGRTAARYGERLLTHDATLKALVAVRLRLLRGLMAQPLRRLERARAGAALNRMISDVDALDGVTLRLFLPAIAGAITLILASLGLLWLIGAPVAGWIALVYGGGALAIGRRFGPKALPAARRAERAIQAVRARANDAFAAREDLTVYNALDAQAAQIHRAGFALGRARDRRDSVERVAQFWVTIAVQSAVAGALFIGFWQVSQGTLSTPLATTGVLAALALSEVLMPLARGISEFGRIADSARRVMDDIPEETAPLAERGKTGPVVVPPLDLRGVAITPLIDTLSLTVERGEMALLSGPSGVGKSTVLNVIAGLLPADRGSVCIGGTPVDQYSDEDLRGNLGYLPQRAALIDGTVLDSLRLGNPDLSEDEAWQILEAVQLSGFATSRDGLKTRVGSRGSALSGGERRRVALGRLIAGRPAVLLMDEPTEGLDEATATAVLHGIRTYLPTSAILIASHRDCDRALADRTITLR</sequence>
<dbReference type="SUPFAM" id="SSF52540">
    <property type="entry name" value="P-loop containing nucleoside triphosphate hydrolases"/>
    <property type="match status" value="1"/>
</dbReference>
<dbReference type="InterPro" id="IPR003439">
    <property type="entry name" value="ABC_transporter-like_ATP-bd"/>
</dbReference>
<dbReference type="GO" id="GO:0005886">
    <property type="term" value="C:plasma membrane"/>
    <property type="evidence" value="ECO:0007669"/>
    <property type="project" value="UniProtKB-SubCell"/>
</dbReference>
<proteinExistence type="predicted"/>
<dbReference type="Gene3D" id="3.40.50.300">
    <property type="entry name" value="P-loop containing nucleotide triphosphate hydrolases"/>
    <property type="match status" value="1"/>
</dbReference>
<evidence type="ECO:0000256" key="3">
    <source>
        <dbReference type="ARBA" id="ARBA00022741"/>
    </source>
</evidence>
<dbReference type="GO" id="GO:0005524">
    <property type="term" value="F:ATP binding"/>
    <property type="evidence" value="ECO:0007669"/>
    <property type="project" value="UniProtKB-KW"/>
</dbReference>
<feature type="transmembrane region" description="Helical" evidence="7">
    <location>
        <begin position="165"/>
        <end position="184"/>
    </location>
</feature>
<dbReference type="InterPro" id="IPR003593">
    <property type="entry name" value="AAA+_ATPase"/>
</dbReference>
<protein>
    <submittedName>
        <fullName evidence="10">Putative thiol reductant ABC exporter subunit CydC</fullName>
    </submittedName>
</protein>
<keyword evidence="3" id="KW-0547">Nucleotide-binding</keyword>
<feature type="transmembrane region" description="Helical" evidence="7">
    <location>
        <begin position="27"/>
        <end position="53"/>
    </location>
</feature>
<dbReference type="EMBL" id="FMJB01000050">
    <property type="protein sequence ID" value="SCM68048.1"/>
    <property type="molecule type" value="Genomic_DNA"/>
</dbReference>
<keyword evidence="5 7" id="KW-1133">Transmembrane helix</keyword>
<keyword evidence="4" id="KW-0067">ATP-binding</keyword>
<evidence type="ECO:0000256" key="2">
    <source>
        <dbReference type="ARBA" id="ARBA00022692"/>
    </source>
</evidence>
<gene>
    <name evidence="10" type="ORF">KARMA_2256</name>
</gene>
<feature type="transmembrane region" description="Helical" evidence="7">
    <location>
        <begin position="139"/>
        <end position="159"/>
    </location>
</feature>
<dbReference type="InterPro" id="IPR027417">
    <property type="entry name" value="P-loop_NTPase"/>
</dbReference>
<dbReference type="PROSITE" id="PS50893">
    <property type="entry name" value="ABC_TRANSPORTER_2"/>
    <property type="match status" value="1"/>
</dbReference>
<dbReference type="PANTHER" id="PTHR24221">
    <property type="entry name" value="ATP-BINDING CASSETTE SUB-FAMILY B"/>
    <property type="match status" value="1"/>
</dbReference>
<evidence type="ECO:0000256" key="5">
    <source>
        <dbReference type="ARBA" id="ARBA00022989"/>
    </source>
</evidence>
<evidence type="ECO:0000256" key="1">
    <source>
        <dbReference type="ARBA" id="ARBA00004651"/>
    </source>
</evidence>
<dbReference type="Pfam" id="PF00005">
    <property type="entry name" value="ABC_tran"/>
    <property type="match status" value="1"/>
</dbReference>
<dbReference type="Pfam" id="PF00664">
    <property type="entry name" value="ABC_membrane"/>
    <property type="match status" value="1"/>
</dbReference>
<dbReference type="PROSITE" id="PS00211">
    <property type="entry name" value="ABC_TRANSPORTER_1"/>
    <property type="match status" value="1"/>
</dbReference>
<dbReference type="GO" id="GO:0034040">
    <property type="term" value="F:ATPase-coupled lipid transmembrane transporter activity"/>
    <property type="evidence" value="ECO:0007669"/>
    <property type="project" value="TreeGrafter"/>
</dbReference>
<evidence type="ECO:0000313" key="10">
    <source>
        <dbReference type="EMBL" id="SCM68048.1"/>
    </source>
</evidence>
<feature type="domain" description="ABC transmembrane type-1" evidence="9">
    <location>
        <begin position="22"/>
        <end position="309"/>
    </location>
</feature>
<evidence type="ECO:0000256" key="7">
    <source>
        <dbReference type="SAM" id="Phobius"/>
    </source>
</evidence>
<dbReference type="PROSITE" id="PS50929">
    <property type="entry name" value="ABC_TM1F"/>
    <property type="match status" value="1"/>
</dbReference>